<keyword evidence="2" id="KW-1185">Reference proteome</keyword>
<sequence length="178" mass="19528">MNHEQNDADGIDEMLDEEISAFETGAPPWDALDPGIVSLVRAFSRMPGIITVSSCEGHPERDGEKADWHIGWKLRSADAAVSIIDAGPHPEGWLLTEWLLWHANDLGRAGYDIIRSTSIPAPFLNFPGRALTFWVHGSLSGEKTMSPDEYLASLRETWEKTGYGDLEDAGAVRPGDSP</sequence>
<dbReference type="Proteomes" id="UP000095705">
    <property type="component" value="Plasmid pACMP1"/>
</dbReference>
<dbReference type="AlphaFoldDB" id="A0A1E5NXV3"/>
<protein>
    <submittedName>
        <fullName evidence="1">Uncharacterized protein</fullName>
    </submittedName>
</protein>
<comment type="caution">
    <text evidence="1">The sequence shown here is derived from an EMBL/GenBank/DDBJ whole genome shotgun (WGS) entry which is preliminary data.</text>
</comment>
<gene>
    <name evidence="1" type="ORF">BGK67_34890</name>
</gene>
<name>A0A1E5NXV3_9ACTN</name>
<keyword evidence="1" id="KW-0614">Plasmid</keyword>
<dbReference type="OrthoDB" id="5178911at2"/>
<reference evidence="1 2" key="1">
    <citation type="submission" date="2016-08" db="EMBL/GenBank/DDBJ databases">
        <title>The complete genome of Streptomyces subrutilus 10-1-1.</title>
        <authorList>
            <person name="Chen X."/>
        </authorList>
    </citation>
    <scope>NUCLEOTIDE SEQUENCE [LARGE SCALE GENOMIC DNA]</scope>
    <source>
        <strain evidence="1 2">10-1-1</strain>
        <plasmid evidence="2">pacmp1</plasmid>
    </source>
</reference>
<proteinExistence type="predicted"/>
<accession>A0A1E5NXV3</accession>
<dbReference type="EMBL" id="MEHK01000005">
    <property type="protein sequence ID" value="OEJ21082.1"/>
    <property type="molecule type" value="Genomic_DNA"/>
</dbReference>
<organism evidence="1 2">
    <name type="scientific">Streptomyces subrutilus</name>
    <dbReference type="NCBI Taxonomy" id="36818"/>
    <lineage>
        <taxon>Bacteria</taxon>
        <taxon>Bacillati</taxon>
        <taxon>Actinomycetota</taxon>
        <taxon>Actinomycetes</taxon>
        <taxon>Kitasatosporales</taxon>
        <taxon>Streptomycetaceae</taxon>
        <taxon>Streptomyces</taxon>
    </lineage>
</organism>
<dbReference type="RefSeq" id="WP_069917970.1">
    <property type="nucleotide sequence ID" value="NZ_CM007203.1"/>
</dbReference>
<geneLocation type="plasmid" evidence="2">
    <name>pacmp1</name>
</geneLocation>
<evidence type="ECO:0000313" key="1">
    <source>
        <dbReference type="EMBL" id="OEJ21082.1"/>
    </source>
</evidence>
<evidence type="ECO:0000313" key="2">
    <source>
        <dbReference type="Proteomes" id="UP000095705"/>
    </source>
</evidence>